<dbReference type="InterPro" id="IPR012910">
    <property type="entry name" value="Plug_dom"/>
</dbReference>
<accession>A0A363NR97</accession>
<evidence type="ECO:0000313" key="13">
    <source>
        <dbReference type="Proteomes" id="UP000250831"/>
    </source>
</evidence>
<evidence type="ECO:0000259" key="11">
    <source>
        <dbReference type="Pfam" id="PF07715"/>
    </source>
</evidence>
<evidence type="ECO:0000256" key="8">
    <source>
        <dbReference type="PROSITE-ProRule" id="PRU01360"/>
    </source>
</evidence>
<feature type="domain" description="TonB-dependent receptor plug" evidence="11">
    <location>
        <begin position="123"/>
        <end position="223"/>
    </location>
</feature>
<evidence type="ECO:0000256" key="2">
    <source>
        <dbReference type="ARBA" id="ARBA00022448"/>
    </source>
</evidence>
<dbReference type="InterPro" id="IPR036942">
    <property type="entry name" value="Beta-barrel_TonB_sf"/>
</dbReference>
<name>A0A363NR97_9SPHI</name>
<dbReference type="SUPFAM" id="SSF49464">
    <property type="entry name" value="Carboxypeptidase regulatory domain-like"/>
    <property type="match status" value="1"/>
</dbReference>
<dbReference type="Gene3D" id="2.170.130.10">
    <property type="entry name" value="TonB-dependent receptor, plug domain"/>
    <property type="match status" value="1"/>
</dbReference>
<dbReference type="InterPro" id="IPR023997">
    <property type="entry name" value="TonB-dep_OMP_SusC/RagA_CS"/>
</dbReference>
<protein>
    <submittedName>
        <fullName evidence="12">SusC/RagA family TonB-linked outer membrane protein</fullName>
    </submittedName>
</protein>
<dbReference type="NCBIfam" id="TIGR04056">
    <property type="entry name" value="OMP_RagA_SusC"/>
    <property type="match status" value="1"/>
</dbReference>
<keyword evidence="2 8" id="KW-0813">Transport</keyword>
<organism evidence="12 13">
    <name type="scientific">Sphingobacterium athyrii</name>
    <dbReference type="NCBI Taxonomy" id="2152717"/>
    <lineage>
        <taxon>Bacteria</taxon>
        <taxon>Pseudomonadati</taxon>
        <taxon>Bacteroidota</taxon>
        <taxon>Sphingobacteriia</taxon>
        <taxon>Sphingobacteriales</taxon>
        <taxon>Sphingobacteriaceae</taxon>
        <taxon>Sphingobacterium</taxon>
    </lineage>
</organism>
<comment type="subcellular location">
    <subcellularLocation>
        <location evidence="1 8">Cell outer membrane</location>
        <topology evidence="1 8">Multi-pass membrane protein</topology>
    </subcellularLocation>
</comment>
<evidence type="ECO:0000256" key="4">
    <source>
        <dbReference type="ARBA" id="ARBA00022692"/>
    </source>
</evidence>
<keyword evidence="5 9" id="KW-0798">TonB box</keyword>
<keyword evidence="3 8" id="KW-1134">Transmembrane beta strand</keyword>
<keyword evidence="7 8" id="KW-0998">Cell outer membrane</keyword>
<dbReference type="OrthoDB" id="9768177at2"/>
<dbReference type="SUPFAM" id="SSF56935">
    <property type="entry name" value="Porins"/>
    <property type="match status" value="1"/>
</dbReference>
<dbReference type="AlphaFoldDB" id="A0A363NR97"/>
<dbReference type="RefSeq" id="WP_108635499.1">
    <property type="nucleotide sequence ID" value="NZ_QCXX01000005.1"/>
</dbReference>
<dbReference type="Pfam" id="PF07715">
    <property type="entry name" value="Plug"/>
    <property type="match status" value="1"/>
</dbReference>
<dbReference type="EMBL" id="QCXX01000005">
    <property type="protein sequence ID" value="PUV23181.1"/>
    <property type="molecule type" value="Genomic_DNA"/>
</dbReference>
<dbReference type="Proteomes" id="UP000250831">
    <property type="component" value="Unassembled WGS sequence"/>
</dbReference>
<evidence type="ECO:0000259" key="10">
    <source>
        <dbReference type="Pfam" id="PF00593"/>
    </source>
</evidence>
<dbReference type="Pfam" id="PF00593">
    <property type="entry name" value="TonB_dep_Rec_b-barrel"/>
    <property type="match status" value="1"/>
</dbReference>
<dbReference type="Gene3D" id="2.40.170.20">
    <property type="entry name" value="TonB-dependent receptor, beta-barrel domain"/>
    <property type="match status" value="1"/>
</dbReference>
<evidence type="ECO:0000256" key="5">
    <source>
        <dbReference type="ARBA" id="ARBA00023077"/>
    </source>
</evidence>
<dbReference type="InterPro" id="IPR023996">
    <property type="entry name" value="TonB-dep_OMP_SusC/RagA"/>
</dbReference>
<evidence type="ECO:0000256" key="1">
    <source>
        <dbReference type="ARBA" id="ARBA00004571"/>
    </source>
</evidence>
<sequence length="1055" mass="116825">MFNQPSLHLPKIAVLTCFLTTLAAKGFGQSQLFQGKLIDSLSQDAIQGATIRNSHLGKLVSSDQTGKFTIQAQIGDTLRIGFMGYLPKNFVISDQGPLLIALSANQQSLNEVVVTALGIKKEKQAIGYSVQEVKGKDLVKAREPNAISSLAGRVSGLTITPSTNLFGDPGITLRGRSNILIVVDGMPINTDSWNLSPDDIESYSVLKGANAAALYGNRGQNGAIVITTKRAKNEDKGFQVEFNSSTQLQTGYNAIPKIHTEYGPGSNFQYAFKDGRGGGINDNDYNIWGPRFEGQLIPQYNSPVDPTTGALTPLPWEARGKDNLKKFLQNGLLSTNNIAISSKTERGDIRLSASQMFQRGTTPNTKLGGTNINLTGGINAGSKLRIDASINYNKQYSPNYPNIAYGPNSPIYILTLWGGADYDINDLQNYWQPGKENVQQYNREYTIYDNPWMTAYENLRTYDKDDIYGYVSANYKWNSHLSLSARTSASTWSRNRTIKIPISANLYNYNIGGSRVGGYQETYDTFWENNTEVSLKYQNHISEDIGFTGSIFGNLRTVSAKSLFARTDRGLTVPGVYDLSNSVMPTVATNDRALRQVGSVYGFVDLDYKNMLFLNLTGRFDKSSTMPIKNNTYFYPSASLSAVISQMVSLPSVISSLKVRGAYANVASDFVNETAQYDIYKLLPAYSNYGRWANSMTGVTYTDVLPNPDLVAERVKTAEIGLETRLFNNRIGIDLAVFRNLEGPRIIELATSVTSGVKARQTNGLTLLRKGIELSIDATAIQREHFSWNVSVNASTNHAWLHDIDGHQTRSGDVRIGERWDSFYVNDFQRDEKGNMIVGTNGLPAYNPYVSKIGYSDNKFTASISNSFRYRDFNFSFLVDGRFGGLIKNVQDAKQWGSGTHPESASAYRLKDWENRDNKDYKGSVMTEGLKIVKGQLSTDQDGKIISDTREFASNDIPVLWQNWATNYYQSGPITAKDRTFVKLREIVLSYNLPAGLLKNSGFLRSASVSLVGRNLLYFTGKGTRNMDLDQFTAASSDYQTPSVKSFGLNFNATF</sequence>
<comment type="caution">
    <text evidence="12">The sequence shown here is derived from an EMBL/GenBank/DDBJ whole genome shotgun (WGS) entry which is preliminary data.</text>
</comment>
<keyword evidence="6 8" id="KW-0472">Membrane</keyword>
<comment type="similarity">
    <text evidence="8 9">Belongs to the TonB-dependent receptor family.</text>
</comment>
<evidence type="ECO:0000313" key="12">
    <source>
        <dbReference type="EMBL" id="PUV23181.1"/>
    </source>
</evidence>
<dbReference type="GO" id="GO:0009279">
    <property type="term" value="C:cell outer membrane"/>
    <property type="evidence" value="ECO:0007669"/>
    <property type="project" value="UniProtKB-SubCell"/>
</dbReference>
<keyword evidence="4 8" id="KW-0812">Transmembrane</keyword>
<dbReference type="Pfam" id="PF13715">
    <property type="entry name" value="CarbopepD_reg_2"/>
    <property type="match status" value="1"/>
</dbReference>
<proteinExistence type="inferred from homology"/>
<dbReference type="InterPro" id="IPR000531">
    <property type="entry name" value="Beta-barrel_TonB"/>
</dbReference>
<feature type="domain" description="TonB-dependent receptor-like beta-barrel" evidence="10">
    <location>
        <begin position="425"/>
        <end position="885"/>
    </location>
</feature>
<evidence type="ECO:0000256" key="3">
    <source>
        <dbReference type="ARBA" id="ARBA00022452"/>
    </source>
</evidence>
<evidence type="ECO:0000256" key="9">
    <source>
        <dbReference type="RuleBase" id="RU003357"/>
    </source>
</evidence>
<evidence type="ECO:0000256" key="7">
    <source>
        <dbReference type="ARBA" id="ARBA00023237"/>
    </source>
</evidence>
<dbReference type="InterPro" id="IPR037066">
    <property type="entry name" value="Plug_dom_sf"/>
</dbReference>
<dbReference type="NCBIfam" id="TIGR04057">
    <property type="entry name" value="SusC_RagA_signa"/>
    <property type="match status" value="1"/>
</dbReference>
<keyword evidence="13" id="KW-1185">Reference proteome</keyword>
<dbReference type="InterPro" id="IPR008969">
    <property type="entry name" value="CarboxyPept-like_regulatory"/>
</dbReference>
<dbReference type="PROSITE" id="PS52016">
    <property type="entry name" value="TONB_DEPENDENT_REC_3"/>
    <property type="match status" value="1"/>
</dbReference>
<reference evidence="12 13" key="1">
    <citation type="submission" date="2018-04" db="EMBL/GenBank/DDBJ databases">
        <title>Sphingobacterium sp. M46 Genome.</title>
        <authorList>
            <person name="Cheng J."/>
            <person name="Li Y."/>
        </authorList>
    </citation>
    <scope>NUCLEOTIDE SEQUENCE [LARGE SCALE GENOMIC DNA]</scope>
    <source>
        <strain evidence="12 13">M46</strain>
    </source>
</reference>
<dbReference type="InterPro" id="IPR039426">
    <property type="entry name" value="TonB-dep_rcpt-like"/>
</dbReference>
<gene>
    <name evidence="12" type="ORF">DCO56_18945</name>
</gene>
<evidence type="ECO:0000256" key="6">
    <source>
        <dbReference type="ARBA" id="ARBA00023136"/>
    </source>
</evidence>